<dbReference type="InterPro" id="IPR001680">
    <property type="entry name" value="WD40_rpt"/>
</dbReference>
<feature type="region of interest" description="Disordered" evidence="1">
    <location>
        <begin position="252"/>
        <end position="382"/>
    </location>
</feature>
<dbReference type="KEGG" id="acan:ACA1_288710"/>
<dbReference type="RefSeq" id="XP_004367905.1">
    <property type="nucleotide sequence ID" value="XM_004367848.1"/>
</dbReference>
<dbReference type="Gene3D" id="2.130.10.10">
    <property type="entry name" value="YVTN repeat-like/Quinoprotein amine dehydrogenase"/>
    <property type="match status" value="1"/>
</dbReference>
<dbReference type="GeneID" id="14926193"/>
<proteinExistence type="predicted"/>
<dbReference type="Pfam" id="PF00400">
    <property type="entry name" value="WD40"/>
    <property type="match status" value="1"/>
</dbReference>
<dbReference type="InterPro" id="IPR036322">
    <property type="entry name" value="WD40_repeat_dom_sf"/>
</dbReference>
<dbReference type="Proteomes" id="UP000011083">
    <property type="component" value="Unassembled WGS sequence"/>
</dbReference>
<evidence type="ECO:0000313" key="2">
    <source>
        <dbReference type="EMBL" id="ELR25150.1"/>
    </source>
</evidence>
<feature type="compositionally biased region" description="Low complexity" evidence="1">
    <location>
        <begin position="252"/>
        <end position="296"/>
    </location>
</feature>
<dbReference type="SMART" id="SM00320">
    <property type="entry name" value="WD40"/>
    <property type="match status" value="3"/>
</dbReference>
<feature type="compositionally biased region" description="Low complexity" evidence="1">
    <location>
        <begin position="319"/>
        <end position="331"/>
    </location>
</feature>
<protein>
    <submittedName>
        <fullName evidence="2">WD domain, G-beta repeat-containing protein</fullName>
    </submittedName>
</protein>
<reference evidence="2 3" key="1">
    <citation type="journal article" date="2013" name="Genome Biol.">
        <title>Genome of Acanthamoeba castellanii highlights extensive lateral gene transfer and early evolution of tyrosine kinase signaling.</title>
        <authorList>
            <person name="Clarke M."/>
            <person name="Lohan A.J."/>
            <person name="Liu B."/>
            <person name="Lagkouvardos I."/>
            <person name="Roy S."/>
            <person name="Zafar N."/>
            <person name="Bertelli C."/>
            <person name="Schilde C."/>
            <person name="Kianianmomeni A."/>
            <person name="Burglin T.R."/>
            <person name="Frech C."/>
            <person name="Turcotte B."/>
            <person name="Kopec K.O."/>
            <person name="Synnott J.M."/>
            <person name="Choo C."/>
            <person name="Paponov I."/>
            <person name="Finkler A."/>
            <person name="Soon Heng Tan C."/>
            <person name="Hutchins A.P."/>
            <person name="Weinmeier T."/>
            <person name="Rattei T."/>
            <person name="Chu J.S."/>
            <person name="Gimenez G."/>
            <person name="Irimia M."/>
            <person name="Rigden D.J."/>
            <person name="Fitzpatrick D.A."/>
            <person name="Lorenzo-Morales J."/>
            <person name="Bateman A."/>
            <person name="Chiu C.H."/>
            <person name="Tang P."/>
            <person name="Hegemann P."/>
            <person name="Fromm H."/>
            <person name="Raoult D."/>
            <person name="Greub G."/>
            <person name="Miranda-Saavedra D."/>
            <person name="Chen N."/>
            <person name="Nash P."/>
            <person name="Ginger M.L."/>
            <person name="Horn M."/>
            <person name="Schaap P."/>
            <person name="Caler L."/>
            <person name="Loftus B."/>
        </authorList>
    </citation>
    <scope>NUCLEOTIDE SEQUENCE [LARGE SCALE GENOMIC DNA]</scope>
    <source>
        <strain evidence="2 3">Neff</strain>
    </source>
</reference>
<keyword evidence="3" id="KW-1185">Reference proteome</keyword>
<dbReference type="InterPro" id="IPR015943">
    <property type="entry name" value="WD40/YVTN_repeat-like_dom_sf"/>
</dbReference>
<dbReference type="VEuPathDB" id="AmoebaDB:ACA1_288710"/>
<organism evidence="2 3">
    <name type="scientific">Acanthamoeba castellanii (strain ATCC 30010 / Neff)</name>
    <dbReference type="NCBI Taxonomy" id="1257118"/>
    <lineage>
        <taxon>Eukaryota</taxon>
        <taxon>Amoebozoa</taxon>
        <taxon>Discosea</taxon>
        <taxon>Longamoebia</taxon>
        <taxon>Centramoebida</taxon>
        <taxon>Acanthamoebidae</taxon>
        <taxon>Acanthamoeba</taxon>
    </lineage>
</organism>
<accession>L8HIY4</accession>
<dbReference type="EMBL" id="KB007805">
    <property type="protein sequence ID" value="ELR25150.1"/>
    <property type="molecule type" value="Genomic_DNA"/>
</dbReference>
<sequence>MTKEDLMIEELLAPPKPSLARRDQGWGKAWGAYQLTGRLPTGMRADLRWQHLHSAFTQVAHYELPVAESSRERAVNEIRFDPKGEFVALGSSDGRVQVHDFARFESTMLPYYYNPPAAKPQDIYRQETLVDGLSGRSYSVLSRDEAASSPMVPFDPPILTINATHNVDTVQWSPWTESELVVGFSSWQDIFAYDVAACKGSAPTRIVHNKNKNVGVCDLAFNKPRGLLVGISRNSSMQFWDLRAASEPVFASASSSSSSSSSTSTSTSTSSTASRSPSMNSSTPRPTSASSSQRASGTKRDRDAYVGGAKENDDDEGEQQTSKAAKTAQQQRAKRQRVDKSDFAEAMGNLLPRTGLVRKRGASQQSAQEIERRRRQKEASQRLYLQPKQAFDLPHVSDDGNMVYIGTETGDIHVYDFRKPIYALHTHSLGSYAVPGFTARDAERGISSLILDPHHPDRLYFHLSWNSISGLVDLTKGHEGLVALYRPPAIAPSAGTAGEARRQPATSGAESLMSAALAPAYPYPNASRGRAALTAEGACLCGGSYQEEGQYTVSIANMAACRIEEPDKPVIDLVAQHYDPPTAASIIARRKITAPKEDDEERRRKQAVHIKTYAPVTCVASHPHQPYVLVGTTANRLLVASHQRQHF</sequence>
<gene>
    <name evidence="2" type="ORF">ACA1_288710</name>
</gene>
<dbReference type="AlphaFoldDB" id="L8HIY4"/>
<evidence type="ECO:0000256" key="1">
    <source>
        <dbReference type="SAM" id="MobiDB-lite"/>
    </source>
</evidence>
<evidence type="ECO:0000313" key="3">
    <source>
        <dbReference type="Proteomes" id="UP000011083"/>
    </source>
</evidence>
<dbReference type="SUPFAM" id="SSF50978">
    <property type="entry name" value="WD40 repeat-like"/>
    <property type="match status" value="1"/>
</dbReference>
<feature type="compositionally biased region" description="Basic and acidic residues" evidence="1">
    <location>
        <begin position="369"/>
        <end position="380"/>
    </location>
</feature>
<name>L8HIY4_ACACF</name>